<comment type="caution">
    <text evidence="1">The sequence shown here is derived from an EMBL/GenBank/DDBJ whole genome shotgun (WGS) entry which is preliminary data.</text>
</comment>
<keyword evidence="2" id="KW-1185">Reference proteome</keyword>
<dbReference type="Proteomes" id="UP001363622">
    <property type="component" value="Unassembled WGS sequence"/>
</dbReference>
<organism evidence="1 2">
    <name type="scientific">Phyllosticta citriasiana</name>
    <dbReference type="NCBI Taxonomy" id="595635"/>
    <lineage>
        <taxon>Eukaryota</taxon>
        <taxon>Fungi</taxon>
        <taxon>Dikarya</taxon>
        <taxon>Ascomycota</taxon>
        <taxon>Pezizomycotina</taxon>
        <taxon>Dothideomycetes</taxon>
        <taxon>Dothideomycetes incertae sedis</taxon>
        <taxon>Botryosphaeriales</taxon>
        <taxon>Phyllostictaceae</taxon>
        <taxon>Phyllosticta</taxon>
    </lineage>
</organism>
<evidence type="ECO:0000313" key="1">
    <source>
        <dbReference type="EMBL" id="KAK7516550.1"/>
    </source>
</evidence>
<proteinExistence type="predicted"/>
<evidence type="ECO:0000313" key="2">
    <source>
        <dbReference type="Proteomes" id="UP001363622"/>
    </source>
</evidence>
<name>A0ABR1KKY9_9PEZI</name>
<gene>
    <name evidence="1" type="ORF">IWZ03DRAFT_192534</name>
</gene>
<protein>
    <recommendedName>
        <fullName evidence="3">F-box domain-containing protein</fullName>
    </recommendedName>
</protein>
<dbReference type="EMBL" id="JBBPHU010000006">
    <property type="protein sequence ID" value="KAK7516550.1"/>
    <property type="molecule type" value="Genomic_DNA"/>
</dbReference>
<reference evidence="1 2" key="1">
    <citation type="submission" date="2024-04" db="EMBL/GenBank/DDBJ databases">
        <title>Phyllosticta paracitricarpa is synonymous to the EU quarantine fungus P. citricarpa based on phylogenomic analyses.</title>
        <authorList>
            <consortium name="Lawrence Berkeley National Laboratory"/>
            <person name="Van Ingen-Buijs V.A."/>
            <person name="Van Westerhoven A.C."/>
            <person name="Haridas S."/>
            <person name="Skiadas P."/>
            <person name="Martin F."/>
            <person name="Groenewald J.Z."/>
            <person name="Crous P.W."/>
            <person name="Seidl M.F."/>
        </authorList>
    </citation>
    <scope>NUCLEOTIDE SEQUENCE [LARGE SCALE GENOMIC DNA]</scope>
    <source>
        <strain evidence="1 2">CBS 123371</strain>
    </source>
</reference>
<evidence type="ECO:0008006" key="3">
    <source>
        <dbReference type="Google" id="ProtNLM"/>
    </source>
</evidence>
<accession>A0ABR1KKY9</accession>
<sequence length="324" mass="38081">MDPLPQICTLPTELLEIISGGLSRADRRNFRMTCLELRRRIAPGPWTTEDQKAWVRAREEHQPDGLLCHSCHRFHRFSREMDSEFPKSHYIHQPHMECGRKQGMVLLGTRWLKFCHVQLLMNRHRWGREHGVPLDALSMPYESPPPPGLSRPDQFRMKQMWKAKVVQGQLYLKGKYTISGDFSDIVATLESRKPIRICKHRTTEFGIVKHLCRRISEQIASPSIWPEKHESRCFGLDYCDFCYTDYHMTLGYLPDGLHCVSFETWHRVGSCHSPEDRNWQALILDDPIKMISVNASSIIRRHEKGKMRWMFEMANYIEQGQQHV</sequence>